<dbReference type="InterPro" id="IPR051165">
    <property type="entry name" value="Multifunctional_ANK_Repeat"/>
</dbReference>
<dbReference type="OrthoDB" id="9995210at2759"/>
<dbReference type="PANTHER" id="PTHR24123:SF33">
    <property type="entry name" value="PROTEIN HOS4"/>
    <property type="match status" value="1"/>
</dbReference>
<name>A0A1Q9C5P4_SYMMI</name>
<dbReference type="InterPro" id="IPR036277">
    <property type="entry name" value="SMC_hinge_sf"/>
</dbReference>
<keyword evidence="6" id="KW-1185">Reference proteome</keyword>
<dbReference type="Proteomes" id="UP000186817">
    <property type="component" value="Unassembled WGS sequence"/>
</dbReference>
<evidence type="ECO:0000256" key="2">
    <source>
        <dbReference type="ARBA" id="ARBA00023043"/>
    </source>
</evidence>
<evidence type="ECO:0000256" key="4">
    <source>
        <dbReference type="SAM" id="MobiDB-lite"/>
    </source>
</evidence>
<comment type="caution">
    <text evidence="5">The sequence shown here is derived from an EMBL/GenBank/DDBJ whole genome shotgun (WGS) entry which is preliminary data.</text>
</comment>
<keyword evidence="3" id="KW-0175">Coiled coil</keyword>
<dbReference type="EMBL" id="LSRX01001639">
    <property type="protein sequence ID" value="OLP78244.1"/>
    <property type="molecule type" value="Genomic_DNA"/>
</dbReference>
<sequence length="478" mass="53555">MFESATLLLEARAELDGLGSKKLTPLTTAALEIGSSIQILVERRADVNQRDRLGRTAIHIALIQILVERRADVNQRDRLGRTAIHIALKTLGADPFAEDADGLTPSQIILRLSKPQQAADFEDRPMNEVSGGSFPDALTTPMVSVVEVRHRRAKRYSELRDDLVLPCPPEGFTLKDLLTKIYEYYQAPFDEGQLRRIRQHYGESQPLGSGYIRANVNPEEDDGDAPEDAENPTKKQRVPRLSLRGVGEWRHLALPGDSIFFEGFHGCKYFEDEMVHFLLQGVIITDTLEQAKQTSYVDAKKKSLMPRVVTLDGEVIAPNGNMSVKALPPHRVEFGGMEQLHQLREKVSKDLATLEEESERKAKEVKTLSDEVAKKENELVAVECFGSRNHRRKACPTTQRTEKQLVPAMAAADWLFNCCSSDHLQRCRKVTRTPRALPRAVGHQDTALLLGSSRKDFPLSCLPAYRCWISPSGSSWQG</sequence>
<proteinExistence type="predicted"/>
<dbReference type="SUPFAM" id="SSF75553">
    <property type="entry name" value="Smc hinge domain"/>
    <property type="match status" value="1"/>
</dbReference>
<organism evidence="5 6">
    <name type="scientific">Symbiodinium microadriaticum</name>
    <name type="common">Dinoflagellate</name>
    <name type="synonym">Zooxanthella microadriatica</name>
    <dbReference type="NCBI Taxonomy" id="2951"/>
    <lineage>
        <taxon>Eukaryota</taxon>
        <taxon>Sar</taxon>
        <taxon>Alveolata</taxon>
        <taxon>Dinophyceae</taxon>
        <taxon>Suessiales</taxon>
        <taxon>Symbiodiniaceae</taxon>
        <taxon>Symbiodinium</taxon>
    </lineage>
</organism>
<feature type="coiled-coil region" evidence="3">
    <location>
        <begin position="337"/>
        <end position="378"/>
    </location>
</feature>
<keyword evidence="5" id="KW-0675">Receptor</keyword>
<reference evidence="5 6" key="1">
    <citation type="submission" date="2016-02" db="EMBL/GenBank/DDBJ databases">
        <title>Genome analysis of coral dinoflagellate symbionts highlights evolutionary adaptations to a symbiotic lifestyle.</title>
        <authorList>
            <person name="Aranda M."/>
            <person name="Li Y."/>
            <person name="Liew Y.J."/>
            <person name="Baumgarten S."/>
            <person name="Simakov O."/>
            <person name="Wilson M."/>
            <person name="Piel J."/>
            <person name="Ashoor H."/>
            <person name="Bougouffa S."/>
            <person name="Bajic V.B."/>
            <person name="Ryu T."/>
            <person name="Ravasi T."/>
            <person name="Bayer T."/>
            <person name="Micklem G."/>
            <person name="Kim H."/>
            <person name="Bhak J."/>
            <person name="Lajeunesse T.C."/>
            <person name="Voolstra C.R."/>
        </authorList>
    </citation>
    <scope>NUCLEOTIDE SEQUENCE [LARGE SCALE GENOMIC DNA]</scope>
    <source>
        <strain evidence="5 6">CCMP2467</strain>
    </source>
</reference>
<dbReference type="GO" id="GO:0005524">
    <property type="term" value="F:ATP binding"/>
    <property type="evidence" value="ECO:0007669"/>
    <property type="project" value="InterPro"/>
</dbReference>
<evidence type="ECO:0000313" key="5">
    <source>
        <dbReference type="EMBL" id="OLP78244.1"/>
    </source>
</evidence>
<keyword evidence="1" id="KW-0677">Repeat</keyword>
<accession>A0A1Q9C5P4</accession>
<dbReference type="GO" id="GO:0051276">
    <property type="term" value="P:chromosome organization"/>
    <property type="evidence" value="ECO:0007669"/>
    <property type="project" value="InterPro"/>
</dbReference>
<dbReference type="GO" id="GO:0005694">
    <property type="term" value="C:chromosome"/>
    <property type="evidence" value="ECO:0007669"/>
    <property type="project" value="InterPro"/>
</dbReference>
<keyword evidence="2" id="KW-0040">ANK repeat</keyword>
<dbReference type="Gene3D" id="1.25.40.20">
    <property type="entry name" value="Ankyrin repeat-containing domain"/>
    <property type="match status" value="1"/>
</dbReference>
<protein>
    <submittedName>
        <fullName evidence="5">Transient receptor potential channel pyrexia</fullName>
    </submittedName>
</protein>
<feature type="region of interest" description="Disordered" evidence="4">
    <location>
        <begin position="205"/>
        <end position="238"/>
    </location>
</feature>
<dbReference type="AlphaFoldDB" id="A0A1Q9C5P4"/>
<dbReference type="PANTHER" id="PTHR24123">
    <property type="entry name" value="ANKYRIN REPEAT-CONTAINING"/>
    <property type="match status" value="1"/>
</dbReference>
<evidence type="ECO:0000256" key="3">
    <source>
        <dbReference type="SAM" id="Coils"/>
    </source>
</evidence>
<dbReference type="InterPro" id="IPR036770">
    <property type="entry name" value="Ankyrin_rpt-contain_sf"/>
</dbReference>
<dbReference type="SUPFAM" id="SSF48403">
    <property type="entry name" value="Ankyrin repeat"/>
    <property type="match status" value="1"/>
</dbReference>
<gene>
    <name evidence="5" type="primary">pyx</name>
    <name evidence="5" type="ORF">AK812_SmicGene41606</name>
</gene>
<evidence type="ECO:0000256" key="1">
    <source>
        <dbReference type="ARBA" id="ARBA00022737"/>
    </source>
</evidence>
<dbReference type="Gene3D" id="3.30.70.1620">
    <property type="match status" value="1"/>
</dbReference>
<evidence type="ECO:0000313" key="6">
    <source>
        <dbReference type="Proteomes" id="UP000186817"/>
    </source>
</evidence>
<feature type="compositionally biased region" description="Acidic residues" evidence="4">
    <location>
        <begin position="218"/>
        <end position="230"/>
    </location>
</feature>